<dbReference type="Proteomes" id="UP000824214">
    <property type="component" value="Unassembled WGS sequence"/>
</dbReference>
<evidence type="ECO:0000256" key="3">
    <source>
        <dbReference type="ARBA" id="ARBA00011233"/>
    </source>
</evidence>
<evidence type="ECO:0000256" key="1">
    <source>
        <dbReference type="ARBA" id="ARBA00002150"/>
    </source>
</evidence>
<sequence length="212" mass="24442">MGFHLIDLAAWNRREHFHHYLNQVPCFYSMTVDLDVTQLKKRGGPFYPAMLHSLATVVNRRQEFRMALDENGSPGSFDQLSPSYTVFHPKTETFSCLWTEYTPDYALFLRRYEEDMRLYGEVEAFEAKPNTPAASFNVSMIPWQSFSSFHLELPRGEDYLLPIFTLGRYRPVEGKLLLPLALQVHHAVCDGFHACRFVEELQALVSGEGALE</sequence>
<dbReference type="PIRSF" id="PIRSF000440">
    <property type="entry name" value="CAT"/>
    <property type="match status" value="1"/>
</dbReference>
<reference evidence="12" key="2">
    <citation type="submission" date="2021-04" db="EMBL/GenBank/DDBJ databases">
        <authorList>
            <person name="Gilroy R."/>
        </authorList>
    </citation>
    <scope>NUCLEOTIDE SEQUENCE</scope>
    <source>
        <strain evidence="12">ChiBcolR8-3208</strain>
    </source>
</reference>
<dbReference type="GO" id="GO:0046677">
    <property type="term" value="P:response to antibiotic"/>
    <property type="evidence" value="ECO:0007669"/>
    <property type="project" value="UniProtKB-KW"/>
</dbReference>
<comment type="caution">
    <text evidence="12">The sequence shown here is derived from an EMBL/GenBank/DDBJ whole genome shotgun (WGS) entry which is preliminary data.</text>
</comment>
<name>A0A9D2RZ93_9FIRM</name>
<dbReference type="GO" id="GO:0008811">
    <property type="term" value="F:chloramphenicol O-acetyltransferase activity"/>
    <property type="evidence" value="ECO:0007669"/>
    <property type="project" value="UniProtKB-EC"/>
</dbReference>
<comment type="function">
    <text evidence="1 10">This enzyme is an effector of chloramphenicol resistance in bacteria.</text>
</comment>
<organism evidence="12 13">
    <name type="scientific">Candidatus Acutalibacter ornithocaccae</name>
    <dbReference type="NCBI Taxonomy" id="2838416"/>
    <lineage>
        <taxon>Bacteria</taxon>
        <taxon>Bacillati</taxon>
        <taxon>Bacillota</taxon>
        <taxon>Clostridia</taxon>
        <taxon>Eubacteriales</taxon>
        <taxon>Acutalibacteraceae</taxon>
        <taxon>Acutalibacter</taxon>
    </lineage>
</organism>
<keyword evidence="7 10" id="KW-0046">Antibiotic resistance</keyword>
<evidence type="ECO:0000313" key="12">
    <source>
        <dbReference type="EMBL" id="HJB37536.1"/>
    </source>
</evidence>
<gene>
    <name evidence="12" type="primary">catA</name>
    <name evidence="12" type="ORF">H9942_05655</name>
</gene>
<reference evidence="12" key="1">
    <citation type="journal article" date="2021" name="PeerJ">
        <title>Extensive microbial diversity within the chicken gut microbiome revealed by metagenomics and culture.</title>
        <authorList>
            <person name="Gilroy R."/>
            <person name="Ravi A."/>
            <person name="Getino M."/>
            <person name="Pursley I."/>
            <person name="Horton D.L."/>
            <person name="Alikhan N.F."/>
            <person name="Baker D."/>
            <person name="Gharbi K."/>
            <person name="Hall N."/>
            <person name="Watson M."/>
            <person name="Adriaenssens E.M."/>
            <person name="Foster-Nyarko E."/>
            <person name="Jarju S."/>
            <person name="Secka A."/>
            <person name="Antonio M."/>
            <person name="Oren A."/>
            <person name="Chaudhuri R.R."/>
            <person name="La Ragione R."/>
            <person name="Hildebrand F."/>
            <person name="Pallen M.J."/>
        </authorList>
    </citation>
    <scope>NUCLEOTIDE SEQUENCE</scope>
    <source>
        <strain evidence="12">ChiBcolR8-3208</strain>
    </source>
</reference>
<evidence type="ECO:0000256" key="8">
    <source>
        <dbReference type="ARBA" id="ARBA00023315"/>
    </source>
</evidence>
<dbReference type="InterPro" id="IPR001707">
    <property type="entry name" value="Cmp_AcTrfase"/>
</dbReference>
<dbReference type="InterPro" id="IPR018372">
    <property type="entry name" value="Chloramphenicol_AcTrfase_AS"/>
</dbReference>
<comment type="subunit">
    <text evidence="3">Homotrimer.</text>
</comment>
<feature type="active site" description="Proton acceptor" evidence="9">
    <location>
        <position position="186"/>
    </location>
</feature>
<evidence type="ECO:0000256" key="11">
    <source>
        <dbReference type="RuleBase" id="RU004156"/>
    </source>
</evidence>
<keyword evidence="6 10" id="KW-0808">Transferase</keyword>
<dbReference type="NCBIfam" id="NF000491">
    <property type="entry name" value="chloram_CatA"/>
    <property type="match status" value="1"/>
</dbReference>
<dbReference type="SMART" id="SM01059">
    <property type="entry name" value="CAT"/>
    <property type="match status" value="1"/>
</dbReference>
<accession>A0A9D2RZ93</accession>
<dbReference type="Gene3D" id="3.30.559.10">
    <property type="entry name" value="Chloramphenicol acetyltransferase-like domain"/>
    <property type="match status" value="1"/>
</dbReference>
<evidence type="ECO:0000256" key="9">
    <source>
        <dbReference type="PIRSR" id="PIRSR000440-1"/>
    </source>
</evidence>
<evidence type="ECO:0000256" key="5">
    <source>
        <dbReference type="ARBA" id="ARBA00020291"/>
    </source>
</evidence>
<dbReference type="InterPro" id="IPR023213">
    <property type="entry name" value="CAT-like_dom_sf"/>
</dbReference>
<evidence type="ECO:0000256" key="2">
    <source>
        <dbReference type="ARBA" id="ARBA00010571"/>
    </source>
</evidence>
<dbReference type="PROSITE" id="PS00100">
    <property type="entry name" value="CAT"/>
    <property type="match status" value="1"/>
</dbReference>
<evidence type="ECO:0000256" key="4">
    <source>
        <dbReference type="ARBA" id="ARBA00013235"/>
    </source>
</evidence>
<dbReference type="Pfam" id="PF00302">
    <property type="entry name" value="CAT"/>
    <property type="match status" value="1"/>
</dbReference>
<dbReference type="SUPFAM" id="SSF52777">
    <property type="entry name" value="CoA-dependent acyltransferases"/>
    <property type="match status" value="1"/>
</dbReference>
<dbReference type="PANTHER" id="PTHR38474">
    <property type="entry name" value="SLR0299 PROTEIN"/>
    <property type="match status" value="1"/>
</dbReference>
<evidence type="ECO:0000313" key="13">
    <source>
        <dbReference type="Proteomes" id="UP000824214"/>
    </source>
</evidence>
<dbReference type="PANTHER" id="PTHR38474:SF2">
    <property type="entry name" value="CHLORAMPHENICOL ACETYLTRANSFERASE"/>
    <property type="match status" value="1"/>
</dbReference>
<evidence type="ECO:0000256" key="6">
    <source>
        <dbReference type="ARBA" id="ARBA00022679"/>
    </source>
</evidence>
<evidence type="ECO:0000256" key="10">
    <source>
        <dbReference type="RuleBase" id="RU000503"/>
    </source>
</evidence>
<proteinExistence type="inferred from homology"/>
<comment type="catalytic activity">
    <reaction evidence="10">
        <text>chloramphenicol + acetyl-CoA = chloramphenicol 3-acetate + CoA</text>
        <dbReference type="Rhea" id="RHEA:18421"/>
        <dbReference type="ChEBI" id="CHEBI:16730"/>
        <dbReference type="ChEBI" id="CHEBI:17698"/>
        <dbReference type="ChEBI" id="CHEBI:57287"/>
        <dbReference type="ChEBI" id="CHEBI:57288"/>
        <dbReference type="EC" id="2.3.1.28"/>
    </reaction>
</comment>
<dbReference type="EMBL" id="DWXZ01000119">
    <property type="protein sequence ID" value="HJB37536.1"/>
    <property type="molecule type" value="Genomic_DNA"/>
</dbReference>
<dbReference type="AlphaFoldDB" id="A0A9D2RZ93"/>
<comment type="similarity">
    <text evidence="2 11">Belongs to the chloramphenicol acetyltransferase family.</text>
</comment>
<evidence type="ECO:0000256" key="7">
    <source>
        <dbReference type="ARBA" id="ARBA00023251"/>
    </source>
</evidence>
<dbReference type="EC" id="2.3.1.28" evidence="4 10"/>
<keyword evidence="8 10" id="KW-0012">Acyltransferase</keyword>
<protein>
    <recommendedName>
        <fullName evidence="5 10">Chloramphenicol acetyltransferase</fullName>
        <ecNumber evidence="4 10">2.3.1.28</ecNumber>
    </recommendedName>
</protein>